<dbReference type="GO" id="GO:0008270">
    <property type="term" value="F:zinc ion binding"/>
    <property type="evidence" value="ECO:0007669"/>
    <property type="project" value="InterPro"/>
</dbReference>
<dbReference type="GO" id="GO:0005737">
    <property type="term" value="C:cytoplasm"/>
    <property type="evidence" value="ECO:0007669"/>
    <property type="project" value="TreeGrafter"/>
</dbReference>
<dbReference type="PROSITE" id="PS00117">
    <property type="entry name" value="GAL_P_UDP_TRANSF_I"/>
    <property type="match status" value="1"/>
</dbReference>
<evidence type="ECO:0000256" key="7">
    <source>
        <dbReference type="ARBA" id="ARBA00023277"/>
    </source>
</evidence>
<dbReference type="AlphaFoldDB" id="A0A6J6L0W2"/>
<dbReference type="Pfam" id="PF01087">
    <property type="entry name" value="GalP_UDP_transf"/>
    <property type="match status" value="1"/>
</dbReference>
<comment type="pathway">
    <text evidence="2">Carbohydrate metabolism; galactose metabolism.</text>
</comment>
<dbReference type="InterPro" id="IPR001937">
    <property type="entry name" value="GalP_UDPtransf1"/>
</dbReference>
<dbReference type="Gene3D" id="3.30.428.10">
    <property type="entry name" value="HIT-like"/>
    <property type="match status" value="2"/>
</dbReference>
<proteinExistence type="predicted"/>
<protein>
    <recommendedName>
        <fullName evidence="8">UDP-glucose--hexose-1-phosphate uridylyltransferase</fullName>
        <ecNumber evidence="3">2.7.7.12</ecNumber>
    </recommendedName>
    <alternativeName>
        <fullName evidence="8">UDP-glucose--hexose-1-phosphate uridylyltransferase</fullName>
    </alternativeName>
</protein>
<reference evidence="10" key="1">
    <citation type="submission" date="2020-05" db="EMBL/GenBank/DDBJ databases">
        <authorList>
            <person name="Chiriac C."/>
            <person name="Salcher M."/>
            <person name="Ghai R."/>
            <person name="Kavagutti S V."/>
        </authorList>
    </citation>
    <scope>NUCLEOTIDE SEQUENCE</scope>
</reference>
<dbReference type="PANTHER" id="PTHR11943:SF1">
    <property type="entry name" value="GALACTOSE-1-PHOSPHATE URIDYLYLTRANSFERASE"/>
    <property type="match status" value="1"/>
</dbReference>
<evidence type="ECO:0000256" key="1">
    <source>
        <dbReference type="ARBA" id="ARBA00001107"/>
    </source>
</evidence>
<keyword evidence="5" id="KW-0548">Nucleotidyltransferase</keyword>
<evidence type="ECO:0000256" key="3">
    <source>
        <dbReference type="ARBA" id="ARBA00012384"/>
    </source>
</evidence>
<comment type="catalytic activity">
    <reaction evidence="1">
        <text>alpha-D-galactose 1-phosphate + UDP-alpha-D-glucose = alpha-D-glucose 1-phosphate + UDP-alpha-D-galactose</text>
        <dbReference type="Rhea" id="RHEA:13989"/>
        <dbReference type="ChEBI" id="CHEBI:58336"/>
        <dbReference type="ChEBI" id="CHEBI:58601"/>
        <dbReference type="ChEBI" id="CHEBI:58885"/>
        <dbReference type="ChEBI" id="CHEBI:66914"/>
        <dbReference type="EC" id="2.7.7.12"/>
    </reaction>
</comment>
<dbReference type="PANTHER" id="PTHR11943">
    <property type="entry name" value="GALACTOSE-1-PHOSPHATE URIDYLYLTRANSFERASE"/>
    <property type="match status" value="1"/>
</dbReference>
<organism evidence="10">
    <name type="scientific">freshwater metagenome</name>
    <dbReference type="NCBI Taxonomy" id="449393"/>
    <lineage>
        <taxon>unclassified sequences</taxon>
        <taxon>metagenomes</taxon>
        <taxon>ecological metagenomes</taxon>
    </lineage>
</organism>
<dbReference type="SUPFAM" id="SSF54197">
    <property type="entry name" value="HIT-like"/>
    <property type="match status" value="2"/>
</dbReference>
<dbReference type="PIRSF" id="PIRSF000808">
    <property type="entry name" value="GalT"/>
    <property type="match status" value="1"/>
</dbReference>
<feature type="domain" description="Galactose-1-phosphate uridyl transferase N-terminal" evidence="9">
    <location>
        <begin position="59"/>
        <end position="134"/>
    </location>
</feature>
<dbReference type="GO" id="GO:0033499">
    <property type="term" value="P:galactose catabolic process via UDP-galactose, Leloir pathway"/>
    <property type="evidence" value="ECO:0007669"/>
    <property type="project" value="TreeGrafter"/>
</dbReference>
<keyword evidence="7" id="KW-0119">Carbohydrate metabolism</keyword>
<evidence type="ECO:0000256" key="4">
    <source>
        <dbReference type="ARBA" id="ARBA00022679"/>
    </source>
</evidence>
<dbReference type="GO" id="GO:0008108">
    <property type="term" value="F:UDP-glucose:hexose-1-phosphate uridylyltransferase activity"/>
    <property type="evidence" value="ECO:0007669"/>
    <property type="project" value="UniProtKB-EC"/>
</dbReference>
<keyword evidence="4" id="KW-0808">Transferase</keyword>
<evidence type="ECO:0000256" key="6">
    <source>
        <dbReference type="ARBA" id="ARBA00023144"/>
    </source>
</evidence>
<name>A0A6J6L0W2_9ZZZZ</name>
<dbReference type="InterPro" id="IPR036265">
    <property type="entry name" value="HIT-like_sf"/>
</dbReference>
<sequence length="283" mass="31991">MTREIRRDPHLDTVVHIVADRQHRPNLPSTNCPFCVGGLEAPEPYEVRAFPNRWPALQPGYCEVVLYTPEHDATFASIGAHGIRRVVDLWTERTVALRALPDGEYVIVFENRGAEIGATISHPHGQIYAFDHVPSRQQRQLDARWSPELASGDREVLEYNGWKVWTEFASVHPVSLRIAPLEQVADLPSMTDAQRSDLAEVLARVFGAFDTLFDVPAPYMMWLNQSPRTSGNWPQAWFNIEIVSPWRATGVPRYIAAVEVASEEYFNPVDPADVAQRLRIALT</sequence>
<evidence type="ECO:0000256" key="8">
    <source>
        <dbReference type="ARBA" id="ARBA00030549"/>
    </source>
</evidence>
<keyword evidence="6" id="KW-0299">Galactose metabolism</keyword>
<dbReference type="EC" id="2.7.7.12" evidence="3"/>
<evidence type="ECO:0000256" key="2">
    <source>
        <dbReference type="ARBA" id="ARBA00004947"/>
    </source>
</evidence>
<dbReference type="EMBL" id="CAEZWE010000035">
    <property type="protein sequence ID" value="CAB4654005.1"/>
    <property type="molecule type" value="Genomic_DNA"/>
</dbReference>
<evidence type="ECO:0000313" key="10">
    <source>
        <dbReference type="EMBL" id="CAB4654005.1"/>
    </source>
</evidence>
<dbReference type="InterPro" id="IPR019779">
    <property type="entry name" value="GalP_UDPtransf1_His-AS"/>
</dbReference>
<evidence type="ECO:0000259" key="9">
    <source>
        <dbReference type="Pfam" id="PF01087"/>
    </source>
</evidence>
<dbReference type="InterPro" id="IPR005849">
    <property type="entry name" value="GalP_Utransf_N"/>
</dbReference>
<evidence type="ECO:0000256" key="5">
    <source>
        <dbReference type="ARBA" id="ARBA00022695"/>
    </source>
</evidence>
<gene>
    <name evidence="10" type="ORF">UFOPK2169_00957</name>
</gene>
<accession>A0A6J6L0W2</accession>